<protein>
    <submittedName>
        <fullName evidence="1">OLC1v1031021C1</fullName>
    </submittedName>
</protein>
<dbReference type="AlphaFoldDB" id="A0AAV1CHJ6"/>
<organism evidence="1 2">
    <name type="scientific">Oldenlandia corymbosa var. corymbosa</name>
    <dbReference type="NCBI Taxonomy" id="529605"/>
    <lineage>
        <taxon>Eukaryota</taxon>
        <taxon>Viridiplantae</taxon>
        <taxon>Streptophyta</taxon>
        <taxon>Embryophyta</taxon>
        <taxon>Tracheophyta</taxon>
        <taxon>Spermatophyta</taxon>
        <taxon>Magnoliopsida</taxon>
        <taxon>eudicotyledons</taxon>
        <taxon>Gunneridae</taxon>
        <taxon>Pentapetalae</taxon>
        <taxon>asterids</taxon>
        <taxon>lamiids</taxon>
        <taxon>Gentianales</taxon>
        <taxon>Rubiaceae</taxon>
        <taxon>Rubioideae</taxon>
        <taxon>Spermacoceae</taxon>
        <taxon>Hedyotis-Oldenlandia complex</taxon>
        <taxon>Oldenlandia</taxon>
    </lineage>
</organism>
<dbReference type="EMBL" id="OX459119">
    <property type="protein sequence ID" value="CAI9095144.1"/>
    <property type="molecule type" value="Genomic_DNA"/>
</dbReference>
<evidence type="ECO:0000313" key="2">
    <source>
        <dbReference type="Proteomes" id="UP001161247"/>
    </source>
</evidence>
<proteinExistence type="predicted"/>
<sequence length="234" mass="26857">MDTDNIVVFIDMEWSKYVKENQQSYLVELGIVIVSHSSLVPIGNPMKWFFDAPREYDHLKKFQNCEEFKRSIIGFKSPEEKEDCKDIHKLLDRKVWAGFNLLNADCNLIGNVFCRASVSIPVPDSIIEVLELFRRRFSPVKNSTKRPFLLSLKQIMVHFDLGKQEYPAIPDILATIEVMKCVAGVLFLDDGAENPKGKKKRKMEEEAMPVKKLEQLSLSPSFLSRYISVGELSP</sequence>
<dbReference type="Proteomes" id="UP001161247">
    <property type="component" value="Chromosome 2"/>
</dbReference>
<accession>A0AAV1CHJ6</accession>
<gene>
    <name evidence="1" type="ORF">OLC1_LOCUS6174</name>
</gene>
<reference evidence="1" key="1">
    <citation type="submission" date="2023-03" db="EMBL/GenBank/DDBJ databases">
        <authorList>
            <person name="Julca I."/>
        </authorList>
    </citation>
    <scope>NUCLEOTIDE SEQUENCE</scope>
</reference>
<name>A0AAV1CHJ6_OLDCO</name>
<keyword evidence="2" id="KW-1185">Reference proteome</keyword>
<dbReference type="InterPro" id="IPR012337">
    <property type="entry name" value="RNaseH-like_sf"/>
</dbReference>
<dbReference type="SUPFAM" id="SSF53098">
    <property type="entry name" value="Ribonuclease H-like"/>
    <property type="match status" value="1"/>
</dbReference>
<evidence type="ECO:0000313" key="1">
    <source>
        <dbReference type="EMBL" id="CAI9095144.1"/>
    </source>
</evidence>